<feature type="chain" id="PRO_5021188033" evidence="1">
    <location>
        <begin position="20"/>
        <end position="124"/>
    </location>
</feature>
<accession>A0A4Y2MJ29</accession>
<evidence type="ECO:0000313" key="3">
    <source>
        <dbReference type="Proteomes" id="UP000499080"/>
    </source>
</evidence>
<protein>
    <submittedName>
        <fullName evidence="2">Uncharacterized protein</fullName>
    </submittedName>
</protein>
<dbReference type="AlphaFoldDB" id="A0A4Y2MJ29"/>
<evidence type="ECO:0000256" key="1">
    <source>
        <dbReference type="SAM" id="SignalP"/>
    </source>
</evidence>
<evidence type="ECO:0000313" key="2">
    <source>
        <dbReference type="EMBL" id="GBN26492.1"/>
    </source>
</evidence>
<sequence>MVLFLRLFITFYIKSDIQAVGFDSMMPLKTGARGTYTPFSFGRYATGQQKLDYCALSQFGRSMARRYLFCCFCFIQRHTTTIHYIPLLLTYIAIYQEKSQSSATWNNVARTTVSLSFELTMHYI</sequence>
<gene>
    <name evidence="2" type="ORF">AVEN_61565_1</name>
</gene>
<comment type="caution">
    <text evidence="2">The sequence shown here is derived from an EMBL/GenBank/DDBJ whole genome shotgun (WGS) entry which is preliminary data.</text>
</comment>
<reference evidence="2 3" key="1">
    <citation type="journal article" date="2019" name="Sci. Rep.">
        <title>Orb-weaving spider Araneus ventricosus genome elucidates the spidroin gene catalogue.</title>
        <authorList>
            <person name="Kono N."/>
            <person name="Nakamura H."/>
            <person name="Ohtoshi R."/>
            <person name="Moran D.A.P."/>
            <person name="Shinohara A."/>
            <person name="Yoshida Y."/>
            <person name="Fujiwara M."/>
            <person name="Mori M."/>
            <person name="Tomita M."/>
            <person name="Arakawa K."/>
        </authorList>
    </citation>
    <scope>NUCLEOTIDE SEQUENCE [LARGE SCALE GENOMIC DNA]</scope>
</reference>
<feature type="signal peptide" evidence="1">
    <location>
        <begin position="1"/>
        <end position="19"/>
    </location>
</feature>
<keyword evidence="1" id="KW-0732">Signal</keyword>
<proteinExistence type="predicted"/>
<dbReference type="Proteomes" id="UP000499080">
    <property type="component" value="Unassembled WGS sequence"/>
</dbReference>
<dbReference type="EMBL" id="BGPR01007390">
    <property type="protein sequence ID" value="GBN26492.1"/>
    <property type="molecule type" value="Genomic_DNA"/>
</dbReference>
<organism evidence="2 3">
    <name type="scientific">Araneus ventricosus</name>
    <name type="common">Orbweaver spider</name>
    <name type="synonym">Epeira ventricosa</name>
    <dbReference type="NCBI Taxonomy" id="182803"/>
    <lineage>
        <taxon>Eukaryota</taxon>
        <taxon>Metazoa</taxon>
        <taxon>Ecdysozoa</taxon>
        <taxon>Arthropoda</taxon>
        <taxon>Chelicerata</taxon>
        <taxon>Arachnida</taxon>
        <taxon>Araneae</taxon>
        <taxon>Araneomorphae</taxon>
        <taxon>Entelegynae</taxon>
        <taxon>Araneoidea</taxon>
        <taxon>Araneidae</taxon>
        <taxon>Araneus</taxon>
    </lineage>
</organism>
<name>A0A4Y2MJ29_ARAVE</name>
<keyword evidence="3" id="KW-1185">Reference proteome</keyword>